<dbReference type="EMBL" id="CP003057">
    <property type="protein sequence ID" value="AEQ96156.1"/>
    <property type="molecule type" value="Genomic_DNA"/>
</dbReference>
<dbReference type="AlphaFoldDB" id="G7TBT5"/>
<dbReference type="HOGENOM" id="CLU_2830262_0_0_6"/>
<accession>G7TBT5</accession>
<evidence type="ECO:0000313" key="1">
    <source>
        <dbReference type="EMBL" id="AEQ96156.1"/>
    </source>
</evidence>
<organism evidence="1 2">
    <name type="scientific">Xanthomonas oryzae pv. oryzicola (strain BLS256)</name>
    <dbReference type="NCBI Taxonomy" id="383407"/>
    <lineage>
        <taxon>Bacteria</taxon>
        <taxon>Pseudomonadati</taxon>
        <taxon>Pseudomonadota</taxon>
        <taxon>Gammaproteobacteria</taxon>
        <taxon>Lysobacterales</taxon>
        <taxon>Lysobacteraceae</taxon>
        <taxon>Xanthomonas</taxon>
    </lineage>
</organism>
<name>G7TBT5_XANOB</name>
<sequence>MDLIAQFQALDPRFLLVLHHGDVDAVAVARRELAMRGVDGTGRWVGFAQAGERLGI</sequence>
<reference evidence="1 2" key="1">
    <citation type="journal article" date="2011" name="J. Bacteriol.">
        <title>Two new complete genome sequences offer insight into host and tissue specificity of plant pathogenic Xanthomonas spp.</title>
        <authorList>
            <person name="Bogdanove A.J."/>
            <person name="Koebnik R."/>
            <person name="Lu H."/>
            <person name="Furutani A."/>
            <person name="Angiuoli S.V."/>
            <person name="Patil P.B."/>
            <person name="Van Sluys M.A."/>
            <person name="Ryan R.P."/>
            <person name="Meyer D.F."/>
            <person name="Han S.W."/>
            <person name="Aparna G."/>
            <person name="Rajaram M."/>
            <person name="Delcher A.L."/>
            <person name="Phillippy A.M."/>
            <person name="Puiu D."/>
            <person name="Schatz M.C."/>
            <person name="Shumway M."/>
            <person name="Sommer D.D."/>
            <person name="Trapnell C."/>
            <person name="Benahmed F."/>
            <person name="Dimitrov G."/>
            <person name="Madupu R."/>
            <person name="Radune D."/>
            <person name="Sullivan S."/>
            <person name="Jha G."/>
            <person name="Ishihara H."/>
            <person name="Lee S.W."/>
            <person name="Pandey A."/>
            <person name="Sharma V."/>
            <person name="Sriariyanun M."/>
            <person name="Szurek B."/>
            <person name="Vera-Cruz C.M."/>
            <person name="Dorman K.S."/>
            <person name="Ronald P.C."/>
            <person name="Verdier V."/>
            <person name="Dow J.M."/>
            <person name="Sonti R.V."/>
            <person name="Tsuge S."/>
            <person name="Brendel V.P."/>
            <person name="Rabinowicz P.D."/>
            <person name="Leach J.E."/>
            <person name="White F.F."/>
            <person name="Salzberg S.L."/>
        </authorList>
    </citation>
    <scope>NUCLEOTIDE SEQUENCE [LARGE SCALE GENOMIC DNA]</scope>
    <source>
        <strain evidence="1 2">BLS256</strain>
    </source>
</reference>
<dbReference type="Proteomes" id="UP000008851">
    <property type="component" value="Chromosome"/>
</dbReference>
<protein>
    <submittedName>
        <fullName evidence="1">Uncharacterized protein</fullName>
    </submittedName>
</protein>
<proteinExistence type="predicted"/>
<evidence type="ECO:0000313" key="2">
    <source>
        <dbReference type="Proteomes" id="UP000008851"/>
    </source>
</evidence>
<gene>
    <name evidence="1" type="ORF">XOC_2005</name>
</gene>
<dbReference type="KEGG" id="xor:XOC_2005"/>